<feature type="region of interest" description="Disordered" evidence="1">
    <location>
        <begin position="71"/>
        <end position="93"/>
    </location>
</feature>
<proteinExistence type="predicted"/>
<feature type="non-terminal residue" evidence="2">
    <location>
        <position position="441"/>
    </location>
</feature>
<feature type="compositionally biased region" description="Gly residues" evidence="1">
    <location>
        <begin position="365"/>
        <end position="377"/>
    </location>
</feature>
<feature type="region of interest" description="Disordered" evidence="1">
    <location>
        <begin position="295"/>
        <end position="387"/>
    </location>
</feature>
<feature type="region of interest" description="Disordered" evidence="1">
    <location>
        <begin position="414"/>
        <end position="441"/>
    </location>
</feature>
<reference evidence="2 3" key="1">
    <citation type="journal article" date="2012" name="Genome Biol.">
        <title>Genome and low-iron response of an oceanic diatom adapted to chronic iron limitation.</title>
        <authorList>
            <person name="Lommer M."/>
            <person name="Specht M."/>
            <person name="Roy A.S."/>
            <person name="Kraemer L."/>
            <person name="Andreson R."/>
            <person name="Gutowska M.A."/>
            <person name="Wolf J."/>
            <person name="Bergner S.V."/>
            <person name="Schilhabel M.B."/>
            <person name="Klostermeier U.C."/>
            <person name="Beiko R.G."/>
            <person name="Rosenstiel P."/>
            <person name="Hippler M."/>
            <person name="Laroche J."/>
        </authorList>
    </citation>
    <scope>NUCLEOTIDE SEQUENCE [LARGE SCALE GENOMIC DNA]</scope>
    <source>
        <strain evidence="2 3">CCMP1005</strain>
    </source>
</reference>
<evidence type="ECO:0000313" key="2">
    <source>
        <dbReference type="EMBL" id="EJK60924.1"/>
    </source>
</evidence>
<dbReference type="Proteomes" id="UP000266841">
    <property type="component" value="Unassembled WGS sequence"/>
</dbReference>
<organism evidence="2 3">
    <name type="scientific">Thalassiosira oceanica</name>
    <name type="common">Marine diatom</name>
    <dbReference type="NCBI Taxonomy" id="159749"/>
    <lineage>
        <taxon>Eukaryota</taxon>
        <taxon>Sar</taxon>
        <taxon>Stramenopiles</taxon>
        <taxon>Ochrophyta</taxon>
        <taxon>Bacillariophyta</taxon>
        <taxon>Coscinodiscophyceae</taxon>
        <taxon>Thalassiosirophycidae</taxon>
        <taxon>Thalassiosirales</taxon>
        <taxon>Thalassiosiraceae</taxon>
        <taxon>Thalassiosira</taxon>
    </lineage>
</organism>
<feature type="region of interest" description="Disordered" evidence="1">
    <location>
        <begin position="172"/>
        <end position="191"/>
    </location>
</feature>
<gene>
    <name evidence="2" type="ORF">THAOC_18656</name>
</gene>
<dbReference type="AlphaFoldDB" id="K0S7K9"/>
<feature type="compositionally biased region" description="Low complexity" evidence="1">
    <location>
        <begin position="319"/>
        <end position="331"/>
    </location>
</feature>
<evidence type="ECO:0000256" key="1">
    <source>
        <dbReference type="SAM" id="MobiDB-lite"/>
    </source>
</evidence>
<keyword evidence="3" id="KW-1185">Reference proteome</keyword>
<sequence length="441" mass="46717">MCTVQAIVCTQLMAAVSRHHKGNAKNPPQPVVATFSRKTLCNLVNAPINGDGIWLGGSATLGSETTNVAAMPSRRLDRNDDAPTDGSGSGLSGDIALNQLEPNRFGHVLLSDPIPDYQRRFSGRFLAVPSPCHAESDVGHIEAPLHVYDCLNVRFIRECSWRRQRGAKERAFRRRRGGRREAAAAGQQGACPSSTFFHRRRRRGGDSMMYDDVAAVQAACKVSAPSHQPSKGVSRPPGASGRLPSSIRGSYLCLVLYLTSSYSTSRSVRQGAQSPPRRVLVLRLEVIKPVPHPAVRVGDCVQGGSRSFPADDGDTLPRSSFAVAPGSSSSPTRPARTDADPSRGGRGGLGVGEGRRSRPPRTSPGAGGRRGLQGGRAGPPTPRSIKSRGAIGVFLNNGPPAATIEPADILVGDQAARRDDRPGALDARAAPGRAVRPDHDA</sequence>
<protein>
    <submittedName>
        <fullName evidence="2">Uncharacterized protein</fullName>
    </submittedName>
</protein>
<dbReference type="EMBL" id="AGNL01020573">
    <property type="protein sequence ID" value="EJK60924.1"/>
    <property type="molecule type" value="Genomic_DNA"/>
</dbReference>
<evidence type="ECO:0000313" key="3">
    <source>
        <dbReference type="Proteomes" id="UP000266841"/>
    </source>
</evidence>
<accession>K0S7K9</accession>
<name>K0S7K9_THAOC</name>
<feature type="region of interest" description="Disordered" evidence="1">
    <location>
        <begin position="224"/>
        <end position="243"/>
    </location>
</feature>
<comment type="caution">
    <text evidence="2">The sequence shown here is derived from an EMBL/GenBank/DDBJ whole genome shotgun (WGS) entry which is preliminary data.</text>
</comment>